<evidence type="ECO:0000256" key="7">
    <source>
        <dbReference type="RuleBase" id="RU003879"/>
    </source>
</evidence>
<evidence type="ECO:0000256" key="6">
    <source>
        <dbReference type="ARBA" id="ARBA00023136"/>
    </source>
</evidence>
<proteinExistence type="inferred from homology"/>
<evidence type="ECO:0000256" key="8">
    <source>
        <dbReference type="SAM" id="Phobius"/>
    </source>
</evidence>
<evidence type="ECO:0000256" key="3">
    <source>
        <dbReference type="ARBA" id="ARBA00022475"/>
    </source>
</evidence>
<dbReference type="PANTHER" id="PTHR30558">
    <property type="entry name" value="EXBD MEMBRANE COMPONENT OF PMF-DRIVEN MACROMOLECULE IMPORT SYSTEM"/>
    <property type="match status" value="1"/>
</dbReference>
<evidence type="ECO:0000313" key="9">
    <source>
        <dbReference type="EMBL" id="OGK01486.1"/>
    </source>
</evidence>
<evidence type="ECO:0000313" key="10">
    <source>
        <dbReference type="Proteomes" id="UP000179243"/>
    </source>
</evidence>
<comment type="similarity">
    <text evidence="2 7">Belongs to the ExbD/TolR family.</text>
</comment>
<dbReference type="GO" id="GO:0015031">
    <property type="term" value="P:protein transport"/>
    <property type="evidence" value="ECO:0007669"/>
    <property type="project" value="UniProtKB-KW"/>
</dbReference>
<protein>
    <recommendedName>
        <fullName evidence="11">Protein TolR</fullName>
    </recommendedName>
</protein>
<evidence type="ECO:0008006" key="11">
    <source>
        <dbReference type="Google" id="ProtNLM"/>
    </source>
</evidence>
<sequence>MRRYGRPLNADLNLTNLVDVTFTLLIIFMITAPLLTQGIKVDLPKLTASSIETDNTITIHILRNRTIYIEHDGAKSRIRLNDFNRSFADIYAASSKPVVVNADKSVPYGIVMQVIGVLKESGVQKLGFLTDPVESRDAIQSLKL</sequence>
<dbReference type="PANTHER" id="PTHR30558:SF7">
    <property type="entry name" value="TOL-PAL SYSTEM PROTEIN TOLR"/>
    <property type="match status" value="1"/>
</dbReference>
<evidence type="ECO:0000256" key="1">
    <source>
        <dbReference type="ARBA" id="ARBA00004162"/>
    </source>
</evidence>
<feature type="transmembrane region" description="Helical" evidence="8">
    <location>
        <begin position="12"/>
        <end position="35"/>
    </location>
</feature>
<dbReference type="EMBL" id="MFYX01000125">
    <property type="protein sequence ID" value="OGK01486.1"/>
    <property type="molecule type" value="Genomic_DNA"/>
</dbReference>
<keyword evidence="6 8" id="KW-0472">Membrane</keyword>
<comment type="caution">
    <text evidence="9">The sequence shown here is derived from an EMBL/GenBank/DDBJ whole genome shotgun (WGS) entry which is preliminary data.</text>
</comment>
<evidence type="ECO:0000256" key="4">
    <source>
        <dbReference type="ARBA" id="ARBA00022692"/>
    </source>
</evidence>
<dbReference type="InterPro" id="IPR003400">
    <property type="entry name" value="ExbD"/>
</dbReference>
<gene>
    <name evidence="9" type="ORF">A2519_19380</name>
</gene>
<dbReference type="GO" id="GO:0022857">
    <property type="term" value="F:transmembrane transporter activity"/>
    <property type="evidence" value="ECO:0007669"/>
    <property type="project" value="InterPro"/>
</dbReference>
<reference evidence="9 10" key="1">
    <citation type="journal article" date="2016" name="Nat. Commun.">
        <title>Thousands of microbial genomes shed light on interconnected biogeochemical processes in an aquifer system.</title>
        <authorList>
            <person name="Anantharaman K."/>
            <person name="Brown C.T."/>
            <person name="Hug L.A."/>
            <person name="Sharon I."/>
            <person name="Castelle C.J."/>
            <person name="Probst A.J."/>
            <person name="Thomas B.C."/>
            <person name="Singh A."/>
            <person name="Wilkins M.J."/>
            <person name="Karaoz U."/>
            <person name="Brodie E.L."/>
            <person name="Williams K.H."/>
            <person name="Hubbard S.S."/>
            <person name="Banfield J.F."/>
        </authorList>
    </citation>
    <scope>NUCLEOTIDE SEQUENCE [LARGE SCALE GENOMIC DNA]</scope>
</reference>
<dbReference type="GO" id="GO:0005886">
    <property type="term" value="C:plasma membrane"/>
    <property type="evidence" value="ECO:0007669"/>
    <property type="project" value="UniProtKB-SubCell"/>
</dbReference>
<name>A0A1F7F4P5_UNCRA</name>
<keyword evidence="7" id="KW-0653">Protein transport</keyword>
<dbReference type="AlphaFoldDB" id="A0A1F7F4P5"/>
<dbReference type="Proteomes" id="UP000179243">
    <property type="component" value="Unassembled WGS sequence"/>
</dbReference>
<evidence type="ECO:0000256" key="2">
    <source>
        <dbReference type="ARBA" id="ARBA00005811"/>
    </source>
</evidence>
<accession>A0A1F7F4P5</accession>
<keyword evidence="5 8" id="KW-1133">Transmembrane helix</keyword>
<comment type="subcellular location">
    <subcellularLocation>
        <location evidence="1">Cell membrane</location>
        <topology evidence="1">Single-pass membrane protein</topology>
    </subcellularLocation>
    <subcellularLocation>
        <location evidence="7">Cell membrane</location>
        <topology evidence="7">Single-pass type II membrane protein</topology>
    </subcellularLocation>
</comment>
<evidence type="ECO:0000256" key="5">
    <source>
        <dbReference type="ARBA" id="ARBA00022989"/>
    </source>
</evidence>
<keyword evidence="4 7" id="KW-0812">Transmembrane</keyword>
<organism evidence="9 10">
    <name type="scientific">Candidatus Raymondbacteria bacterium RIFOXYD12_FULL_49_13</name>
    <dbReference type="NCBI Taxonomy" id="1817890"/>
    <lineage>
        <taxon>Bacteria</taxon>
        <taxon>Raymondiibacteriota</taxon>
    </lineage>
</organism>
<dbReference type="Pfam" id="PF02472">
    <property type="entry name" value="ExbD"/>
    <property type="match status" value="1"/>
</dbReference>
<keyword evidence="3" id="KW-1003">Cell membrane</keyword>
<dbReference type="Gene3D" id="3.30.420.270">
    <property type="match status" value="1"/>
</dbReference>
<keyword evidence="7" id="KW-0813">Transport</keyword>